<reference evidence="2" key="1">
    <citation type="submission" date="2022-01" db="EMBL/GenBank/DDBJ databases">
        <authorList>
            <person name="Braso-Vives M."/>
        </authorList>
    </citation>
    <scope>NUCLEOTIDE SEQUENCE</scope>
</reference>
<evidence type="ECO:0000313" key="2">
    <source>
        <dbReference type="EMBL" id="CAH1263139.1"/>
    </source>
</evidence>
<dbReference type="EMBL" id="OV696689">
    <property type="protein sequence ID" value="CAH1263139.1"/>
    <property type="molecule type" value="Genomic_DNA"/>
</dbReference>
<name>A0A8J9ZW12_BRALA</name>
<keyword evidence="3" id="KW-1185">Reference proteome</keyword>
<gene>
    <name evidence="2" type="primary">Hypp2635</name>
    <name evidence="2" type="ORF">BLAG_LOCUS17931</name>
</gene>
<feature type="region of interest" description="Disordered" evidence="1">
    <location>
        <begin position="1"/>
        <end position="21"/>
    </location>
</feature>
<proteinExistence type="predicted"/>
<sequence length="73" mass="8080">MAGRRGPRTSPARPHRPARTALSRRILAGLPARQGLKTFGRSKTAPNFPLRAARVKASLSEETWTRGPVCYLR</sequence>
<dbReference type="Proteomes" id="UP000838412">
    <property type="component" value="Chromosome 4"/>
</dbReference>
<dbReference type="AlphaFoldDB" id="A0A8J9ZW12"/>
<protein>
    <submittedName>
        <fullName evidence="2">Hypp2635 protein</fullName>
    </submittedName>
</protein>
<evidence type="ECO:0000313" key="3">
    <source>
        <dbReference type="Proteomes" id="UP000838412"/>
    </source>
</evidence>
<accession>A0A8J9ZW12</accession>
<evidence type="ECO:0000256" key="1">
    <source>
        <dbReference type="SAM" id="MobiDB-lite"/>
    </source>
</evidence>
<organism evidence="2 3">
    <name type="scientific">Branchiostoma lanceolatum</name>
    <name type="common">Common lancelet</name>
    <name type="synonym">Amphioxus lanceolatum</name>
    <dbReference type="NCBI Taxonomy" id="7740"/>
    <lineage>
        <taxon>Eukaryota</taxon>
        <taxon>Metazoa</taxon>
        <taxon>Chordata</taxon>
        <taxon>Cephalochordata</taxon>
        <taxon>Leptocardii</taxon>
        <taxon>Amphioxiformes</taxon>
        <taxon>Branchiostomatidae</taxon>
        <taxon>Branchiostoma</taxon>
    </lineage>
</organism>